<reference evidence="2 3" key="1">
    <citation type="journal article" date="2019" name="Int. J. Syst. Evol. Microbiol.">
        <title>The Global Catalogue of Microorganisms (GCM) 10K type strain sequencing project: providing services to taxonomists for standard genome sequencing and annotation.</title>
        <authorList>
            <consortium name="The Broad Institute Genomics Platform"/>
            <consortium name="The Broad Institute Genome Sequencing Center for Infectious Disease"/>
            <person name="Wu L."/>
            <person name="Ma J."/>
        </authorList>
    </citation>
    <scope>NUCLEOTIDE SEQUENCE [LARGE SCALE GENOMIC DNA]</scope>
    <source>
        <strain evidence="2 3">JCM 8201</strain>
    </source>
</reference>
<accession>A0ABN3UNA9</accession>
<feature type="signal peptide" evidence="1">
    <location>
        <begin position="1"/>
        <end position="23"/>
    </location>
</feature>
<gene>
    <name evidence="2" type="ORF">GCM10010439_61870</name>
</gene>
<keyword evidence="3" id="KW-1185">Reference proteome</keyword>
<evidence type="ECO:0000313" key="2">
    <source>
        <dbReference type="EMBL" id="GAA2735898.1"/>
    </source>
</evidence>
<proteinExistence type="predicted"/>
<dbReference type="RefSeq" id="WP_344455784.1">
    <property type="nucleotide sequence ID" value="NZ_BAAATZ010000030.1"/>
</dbReference>
<feature type="chain" id="PRO_5045115038" evidence="1">
    <location>
        <begin position="24"/>
        <end position="50"/>
    </location>
</feature>
<name>A0ABN3UNA9_9ACTN</name>
<dbReference type="EMBL" id="BAAATZ010000030">
    <property type="protein sequence ID" value="GAA2735898.1"/>
    <property type="molecule type" value="Genomic_DNA"/>
</dbReference>
<dbReference type="Proteomes" id="UP001501842">
    <property type="component" value="Unassembled WGS sequence"/>
</dbReference>
<organism evidence="2 3">
    <name type="scientific">Actinocorallia aurantiaca</name>
    <dbReference type="NCBI Taxonomy" id="46204"/>
    <lineage>
        <taxon>Bacteria</taxon>
        <taxon>Bacillati</taxon>
        <taxon>Actinomycetota</taxon>
        <taxon>Actinomycetes</taxon>
        <taxon>Streptosporangiales</taxon>
        <taxon>Thermomonosporaceae</taxon>
        <taxon>Actinocorallia</taxon>
    </lineage>
</organism>
<sequence>MTGRRIMAGVAGAAAFAALTGVAVGIAGVNTAHGDVSDWTDHDAFADADD</sequence>
<comment type="caution">
    <text evidence="2">The sequence shown here is derived from an EMBL/GenBank/DDBJ whole genome shotgun (WGS) entry which is preliminary data.</text>
</comment>
<evidence type="ECO:0000256" key="1">
    <source>
        <dbReference type="SAM" id="SignalP"/>
    </source>
</evidence>
<keyword evidence="1" id="KW-0732">Signal</keyword>
<protein>
    <submittedName>
        <fullName evidence="2">Uncharacterized protein</fullName>
    </submittedName>
</protein>
<evidence type="ECO:0000313" key="3">
    <source>
        <dbReference type="Proteomes" id="UP001501842"/>
    </source>
</evidence>